<accession>K1S591</accession>
<dbReference type="EMBL" id="AJWZ01008987">
    <property type="protein sequence ID" value="EKC52593.1"/>
    <property type="molecule type" value="Genomic_DNA"/>
</dbReference>
<organism evidence="1">
    <name type="scientific">human gut metagenome</name>
    <dbReference type="NCBI Taxonomy" id="408170"/>
    <lineage>
        <taxon>unclassified sequences</taxon>
        <taxon>metagenomes</taxon>
        <taxon>organismal metagenomes</taxon>
    </lineage>
</organism>
<dbReference type="AlphaFoldDB" id="K1S591"/>
<proteinExistence type="predicted"/>
<name>K1S591_9ZZZZ</name>
<gene>
    <name evidence="1" type="ORF">OBE_13012</name>
</gene>
<comment type="caution">
    <text evidence="1">The sequence shown here is derived from an EMBL/GenBank/DDBJ whole genome shotgun (WGS) entry which is preliminary data.</text>
</comment>
<protein>
    <submittedName>
        <fullName evidence="1">Uncharacterized protein</fullName>
    </submittedName>
</protein>
<sequence length="138" mass="14251">MKGTRGISLWLLAVYLVATAALSVAALTCECAVHAGGGDSACCTHCPHHVPEHDGALTGACCCDLHSMESSLYVAQLTGAAERTQRLAVTDLPPALNGEPLRPAEMPWWRPAAAERSTGALPEAALAAAGLRAPPVWA</sequence>
<reference evidence="1" key="1">
    <citation type="journal article" date="2013" name="Environ. Microbiol.">
        <title>Microbiota from the distal guts of lean and obese adolescents exhibit partial functional redundancy besides clear differences in community structure.</title>
        <authorList>
            <person name="Ferrer M."/>
            <person name="Ruiz A."/>
            <person name="Lanza F."/>
            <person name="Haange S.B."/>
            <person name="Oberbach A."/>
            <person name="Till H."/>
            <person name="Bargiela R."/>
            <person name="Campoy C."/>
            <person name="Segura M.T."/>
            <person name="Richter M."/>
            <person name="von Bergen M."/>
            <person name="Seifert J."/>
            <person name="Suarez A."/>
        </authorList>
    </citation>
    <scope>NUCLEOTIDE SEQUENCE</scope>
</reference>
<evidence type="ECO:0000313" key="1">
    <source>
        <dbReference type="EMBL" id="EKC52593.1"/>
    </source>
</evidence>